<keyword evidence="6 9" id="KW-0804">Transcription</keyword>
<feature type="region of interest" description="Disordered" evidence="10">
    <location>
        <begin position="198"/>
        <end position="233"/>
    </location>
</feature>
<proteinExistence type="predicted"/>
<keyword evidence="3 9" id="KW-0862">Zinc</keyword>
<dbReference type="OrthoDB" id="779173at2759"/>
<accession>A0A9E7KIS1</accession>
<feature type="compositionally biased region" description="Basic residues" evidence="10">
    <location>
        <begin position="1"/>
        <end position="10"/>
    </location>
</feature>
<dbReference type="Pfam" id="PF02701">
    <property type="entry name" value="Zn_ribbon_Dof"/>
    <property type="match status" value="1"/>
</dbReference>
<keyword evidence="1 9" id="KW-0479">Metal-binding</keyword>
<evidence type="ECO:0000256" key="10">
    <source>
        <dbReference type="SAM" id="MobiDB-lite"/>
    </source>
</evidence>
<keyword evidence="7 8" id="KW-0539">Nucleus</keyword>
<dbReference type="InterPro" id="IPR045174">
    <property type="entry name" value="Dof"/>
</dbReference>
<evidence type="ECO:0000313" key="12">
    <source>
        <dbReference type="EMBL" id="URE22328.1"/>
    </source>
</evidence>
<dbReference type="PROSITE" id="PS01361">
    <property type="entry name" value="ZF_DOF_1"/>
    <property type="match status" value="1"/>
</dbReference>
<organism evidence="12 13">
    <name type="scientific">Musa troglodytarum</name>
    <name type="common">fe'i banana</name>
    <dbReference type="NCBI Taxonomy" id="320322"/>
    <lineage>
        <taxon>Eukaryota</taxon>
        <taxon>Viridiplantae</taxon>
        <taxon>Streptophyta</taxon>
        <taxon>Embryophyta</taxon>
        <taxon>Tracheophyta</taxon>
        <taxon>Spermatophyta</taxon>
        <taxon>Magnoliopsida</taxon>
        <taxon>Liliopsida</taxon>
        <taxon>Zingiberales</taxon>
        <taxon>Musaceae</taxon>
        <taxon>Musa</taxon>
    </lineage>
</organism>
<name>A0A9E7KIS1_9LILI</name>
<feature type="compositionally biased region" description="Low complexity" evidence="10">
    <location>
        <begin position="198"/>
        <end position="210"/>
    </location>
</feature>
<dbReference type="InterPro" id="IPR003851">
    <property type="entry name" value="Znf_Dof"/>
</dbReference>
<keyword evidence="2 8" id="KW-0863">Zinc-finger</keyword>
<dbReference type="GO" id="GO:0003677">
    <property type="term" value="F:DNA binding"/>
    <property type="evidence" value="ECO:0007669"/>
    <property type="project" value="UniProtKB-UniRule"/>
</dbReference>
<evidence type="ECO:0000256" key="2">
    <source>
        <dbReference type="ARBA" id="ARBA00022771"/>
    </source>
</evidence>
<dbReference type="GO" id="GO:0008270">
    <property type="term" value="F:zinc ion binding"/>
    <property type="evidence" value="ECO:0007669"/>
    <property type="project" value="UniProtKB-KW"/>
</dbReference>
<evidence type="ECO:0000256" key="4">
    <source>
        <dbReference type="ARBA" id="ARBA00023015"/>
    </source>
</evidence>
<dbReference type="Proteomes" id="UP001055439">
    <property type="component" value="Chromosome 8"/>
</dbReference>
<feature type="domain" description="Dof-type" evidence="11">
    <location>
        <begin position="18"/>
        <end position="72"/>
    </location>
</feature>
<dbReference type="GO" id="GO:0005634">
    <property type="term" value="C:nucleus"/>
    <property type="evidence" value="ECO:0007669"/>
    <property type="project" value="UniProtKB-SubCell"/>
</dbReference>
<evidence type="ECO:0000256" key="9">
    <source>
        <dbReference type="RuleBase" id="RU369094"/>
    </source>
</evidence>
<feature type="compositionally biased region" description="Pro residues" evidence="10">
    <location>
        <begin position="223"/>
        <end position="233"/>
    </location>
</feature>
<evidence type="ECO:0000256" key="3">
    <source>
        <dbReference type="ARBA" id="ARBA00022833"/>
    </source>
</evidence>
<comment type="function">
    <text evidence="9">Transcription factor that binds specifically to a 5'-AA[AG]G-3' consensus core sequence.</text>
</comment>
<gene>
    <name evidence="12" type="ORF">MUK42_12910</name>
</gene>
<keyword evidence="5 8" id="KW-0238">DNA-binding</keyword>
<feature type="region of interest" description="Disordered" evidence="10">
    <location>
        <begin position="1"/>
        <end position="21"/>
    </location>
</feature>
<dbReference type="PROSITE" id="PS50884">
    <property type="entry name" value="ZF_DOF_2"/>
    <property type="match status" value="1"/>
</dbReference>
<dbReference type="GO" id="GO:0003700">
    <property type="term" value="F:DNA-binding transcription factor activity"/>
    <property type="evidence" value="ECO:0007669"/>
    <property type="project" value="UniProtKB-UniRule"/>
</dbReference>
<evidence type="ECO:0000259" key="11">
    <source>
        <dbReference type="PROSITE" id="PS50884"/>
    </source>
</evidence>
<sequence>MEQQQRRQRQQQKQPSRVPCARCGSEDTKFCYYNNYNTSQPRHYCRTCKRYWTHGGTLRNVPEGGCSKKIKKKPLLPSSSASFKKLPQAQAPIIPQMRDTAAGALGHPARAPMPTPFFHAGGGGATGWEDHILDESGLPAFNPVPPTRPPPPGFNHLQSLDGIGLQQMAQQRRLNLPLHQNLTMFQQGQQMNRPMFTPAASSVAATATSEARNRNNSMSAAFRPPPPSSSSFM</sequence>
<dbReference type="EMBL" id="CP097510">
    <property type="protein sequence ID" value="URE22328.1"/>
    <property type="molecule type" value="Genomic_DNA"/>
</dbReference>
<keyword evidence="4 9" id="KW-0805">Transcription regulation</keyword>
<comment type="subcellular location">
    <subcellularLocation>
        <location evidence="8 9">Nucleus</location>
    </subcellularLocation>
</comment>
<evidence type="ECO:0000256" key="6">
    <source>
        <dbReference type="ARBA" id="ARBA00023163"/>
    </source>
</evidence>
<keyword evidence="13" id="KW-1185">Reference proteome</keyword>
<protein>
    <recommendedName>
        <fullName evidence="9">Dof zinc finger protein</fullName>
    </recommendedName>
</protein>
<dbReference type="PANTHER" id="PTHR31992:SF204">
    <property type="entry name" value="DOF ZINC FINGER PROTEIN"/>
    <property type="match status" value="1"/>
</dbReference>
<dbReference type="PANTHER" id="PTHR31992">
    <property type="entry name" value="DOF ZINC FINGER PROTEIN DOF1.4-RELATED"/>
    <property type="match status" value="1"/>
</dbReference>
<evidence type="ECO:0000313" key="13">
    <source>
        <dbReference type="Proteomes" id="UP001055439"/>
    </source>
</evidence>
<reference evidence="12" key="1">
    <citation type="submission" date="2022-05" db="EMBL/GenBank/DDBJ databases">
        <title>The Musa troglodytarum L. genome provides insights into the mechanism of non-climacteric behaviour and enrichment of carotenoids.</title>
        <authorList>
            <person name="Wang J."/>
        </authorList>
    </citation>
    <scope>NUCLEOTIDE SEQUENCE</scope>
    <source>
        <tissue evidence="12">Leaf</tissue>
    </source>
</reference>
<evidence type="ECO:0000256" key="8">
    <source>
        <dbReference type="PROSITE-ProRule" id="PRU00071"/>
    </source>
</evidence>
<evidence type="ECO:0000256" key="5">
    <source>
        <dbReference type="ARBA" id="ARBA00023125"/>
    </source>
</evidence>
<evidence type="ECO:0000256" key="7">
    <source>
        <dbReference type="ARBA" id="ARBA00023242"/>
    </source>
</evidence>
<evidence type="ECO:0000256" key="1">
    <source>
        <dbReference type="ARBA" id="ARBA00022723"/>
    </source>
</evidence>
<dbReference type="AlphaFoldDB" id="A0A9E7KIS1"/>